<feature type="non-terminal residue" evidence="5">
    <location>
        <position position="701"/>
    </location>
</feature>
<dbReference type="InterPro" id="IPR038765">
    <property type="entry name" value="Papain-like_cys_pep_sf"/>
</dbReference>
<proteinExistence type="predicted"/>
<sequence>MKKHMPLFLSVILFGSSLWSPIIAASQDTETVIKSEDIKGDIKNSEDQVLQSDTGLTSESNSQNELDSSEEIKTNDKNTENIEAQEQDKNGILETEDIHNVDKKIDQERFLRNFLSNPDNLEVNQYLNNPEKYKELLEVIKEDTDYADGTRMPAFRSFSNERAGKAQGVAKFLGISKAALLSELQRHEHDNYYLGTPFRGLWIPQKMCMSPLGAPNEYGPGFNCTGFVATAFQKSGGNLGNITRVANAWGGEANAYNWRDALRANTKYYSFNTIQQLLNSGKAEKGDIIYFEPNYNQPGYDSHIGFFWGSRPNEDKMWHSYSKNEITNIKTAKQYTQVYLFKLEDNSLTIKESKNVNYEAEVVTKNDGVRTLPYGMDGSKALAMTDKYYGRSLQVVKEVTMSNGTIWYQVKQNGKEVGYIPKHAFKRYRTITNQKKVNYQATVTTKTDGVRTQPYGTKGSNLITLTKDYFGKEVTVVEEATISNGTIWYKVKLYGEEIGYIDKVAFKKYATIVSREKVSFKAKVVTKNDGVRTEPYGTADSVYLAMTSKYYGQGMDVYEEVKVSSGSTWYHVKQRNKEIGYIDKDAFEKYNTIVEKKVIDFGGIVITKNDGLRTLPYGMYGSDYIAMSSKYYGQDMYAKEEVKVSSGSIWYKVEQNGKVLGYLDRDALRAFYTVVAREKVDYKAEVVSKNDGIRSNPYGTE</sequence>
<feature type="region of interest" description="Disordered" evidence="2">
    <location>
        <begin position="44"/>
        <end position="78"/>
    </location>
</feature>
<keyword evidence="1 3" id="KW-0732">Signal</keyword>
<keyword evidence="6" id="KW-1185">Reference proteome</keyword>
<protein>
    <submittedName>
        <fullName evidence="5">GW domain-containing glycosaminoglycan-binding protein</fullName>
    </submittedName>
</protein>
<comment type="caution">
    <text evidence="5">The sequence shown here is derived from an EMBL/GenBank/DDBJ whole genome shotgun (WGS) entry which is preliminary data.</text>
</comment>
<gene>
    <name evidence="5" type="ORF">OL233_11250</name>
</gene>
<dbReference type="InterPro" id="IPR025987">
    <property type="entry name" value="GW_dom"/>
</dbReference>
<evidence type="ECO:0000259" key="4">
    <source>
        <dbReference type="PROSITE" id="PS51780"/>
    </source>
</evidence>
<dbReference type="SUPFAM" id="SSF54001">
    <property type="entry name" value="Cysteine proteinases"/>
    <property type="match status" value="1"/>
</dbReference>
<dbReference type="PROSITE" id="PS51780">
    <property type="entry name" value="GW"/>
    <property type="match status" value="4"/>
</dbReference>
<name>A0ABT5X4D2_9ENTE</name>
<dbReference type="EMBL" id="JAPDSH010000014">
    <property type="protein sequence ID" value="MDF0480856.1"/>
    <property type="molecule type" value="Genomic_DNA"/>
</dbReference>
<dbReference type="Gene3D" id="3.90.1720.10">
    <property type="entry name" value="endopeptidase domain like (from Nostoc punctiforme)"/>
    <property type="match status" value="1"/>
</dbReference>
<feature type="domain" description="GW" evidence="4">
    <location>
        <begin position="352"/>
        <end position="430"/>
    </location>
</feature>
<feature type="chain" id="PRO_5046154999" evidence="3">
    <location>
        <begin position="25"/>
        <end position="701"/>
    </location>
</feature>
<accession>A0ABT5X4D2</accession>
<evidence type="ECO:0000313" key="5">
    <source>
        <dbReference type="EMBL" id="MDF0480856.1"/>
    </source>
</evidence>
<feature type="domain" description="GW" evidence="4">
    <location>
        <begin position="433"/>
        <end position="511"/>
    </location>
</feature>
<feature type="domain" description="GW" evidence="4">
    <location>
        <begin position="594"/>
        <end position="673"/>
    </location>
</feature>
<dbReference type="NCBIfam" id="NF033202">
    <property type="entry name" value="GW_glycos_SH3"/>
    <property type="match status" value="3"/>
</dbReference>
<dbReference type="Proteomes" id="UP001147148">
    <property type="component" value="Unassembled WGS sequence"/>
</dbReference>
<organism evidence="5 6">
    <name type="scientific">Vagococcus proximus</name>
    <dbReference type="NCBI Taxonomy" id="2991417"/>
    <lineage>
        <taxon>Bacteria</taxon>
        <taxon>Bacillati</taxon>
        <taxon>Bacillota</taxon>
        <taxon>Bacilli</taxon>
        <taxon>Lactobacillales</taxon>
        <taxon>Enterococcaceae</taxon>
        <taxon>Vagococcus</taxon>
    </lineage>
</organism>
<feature type="compositionally biased region" description="Polar residues" evidence="2">
    <location>
        <begin position="47"/>
        <end position="66"/>
    </location>
</feature>
<dbReference type="Pfam" id="PF13457">
    <property type="entry name" value="GW"/>
    <property type="match status" value="4"/>
</dbReference>
<dbReference type="InterPro" id="IPR038200">
    <property type="entry name" value="GW_dom_sf"/>
</dbReference>
<dbReference type="SUPFAM" id="SSF82057">
    <property type="entry name" value="Prokaryotic SH3-related domain"/>
    <property type="match status" value="4"/>
</dbReference>
<evidence type="ECO:0000256" key="2">
    <source>
        <dbReference type="SAM" id="MobiDB-lite"/>
    </source>
</evidence>
<feature type="domain" description="GW" evidence="4">
    <location>
        <begin position="514"/>
        <end position="592"/>
    </location>
</feature>
<evidence type="ECO:0000313" key="6">
    <source>
        <dbReference type="Proteomes" id="UP001147148"/>
    </source>
</evidence>
<evidence type="ECO:0000256" key="1">
    <source>
        <dbReference type="ARBA" id="ARBA00022729"/>
    </source>
</evidence>
<reference evidence="5" key="1">
    <citation type="submission" date="2022-10" db="EMBL/GenBank/DDBJ databases">
        <title>Vagococcus sp. isolated from poultry meat.</title>
        <authorList>
            <person name="Johansson P."/>
            <person name="Bjorkroth J."/>
        </authorList>
    </citation>
    <scope>NUCLEOTIDE SEQUENCE</scope>
    <source>
        <strain evidence="5">PNs007</strain>
    </source>
</reference>
<feature type="signal peptide" evidence="3">
    <location>
        <begin position="1"/>
        <end position="24"/>
    </location>
</feature>
<dbReference type="RefSeq" id="WP_275472402.1">
    <property type="nucleotide sequence ID" value="NZ_JAPDSH010000014.1"/>
</dbReference>
<dbReference type="Gene3D" id="2.30.30.170">
    <property type="match status" value="4"/>
</dbReference>
<evidence type="ECO:0000256" key="3">
    <source>
        <dbReference type="SAM" id="SignalP"/>
    </source>
</evidence>